<evidence type="ECO:0000256" key="1">
    <source>
        <dbReference type="SAM" id="MobiDB-lite"/>
    </source>
</evidence>
<feature type="region of interest" description="Disordered" evidence="1">
    <location>
        <begin position="51"/>
        <end position="74"/>
    </location>
</feature>
<comment type="caution">
    <text evidence="2">The sequence shown here is derived from an EMBL/GenBank/DDBJ whole genome shotgun (WGS) entry which is preliminary data.</text>
</comment>
<dbReference type="EMBL" id="JOJR01000679">
    <property type="protein sequence ID" value="RCN35293.1"/>
    <property type="molecule type" value="Genomic_DNA"/>
</dbReference>
<accession>A0A368FT09</accession>
<protein>
    <submittedName>
        <fullName evidence="2">Uncharacterized protein</fullName>
    </submittedName>
</protein>
<sequence>MLRNNIGRLYVLVLLSDHNYDRIALRRCGEIGEERARQKELEEHIKTLRENPQRKEVSEMSGYRSIGPEGNIHY</sequence>
<keyword evidence="3" id="KW-1185">Reference proteome</keyword>
<evidence type="ECO:0000313" key="2">
    <source>
        <dbReference type="EMBL" id="RCN35293.1"/>
    </source>
</evidence>
<organism evidence="2 3">
    <name type="scientific">Ancylostoma caninum</name>
    <name type="common">Dog hookworm</name>
    <dbReference type="NCBI Taxonomy" id="29170"/>
    <lineage>
        <taxon>Eukaryota</taxon>
        <taxon>Metazoa</taxon>
        <taxon>Ecdysozoa</taxon>
        <taxon>Nematoda</taxon>
        <taxon>Chromadorea</taxon>
        <taxon>Rhabditida</taxon>
        <taxon>Rhabditina</taxon>
        <taxon>Rhabditomorpha</taxon>
        <taxon>Strongyloidea</taxon>
        <taxon>Ancylostomatidae</taxon>
        <taxon>Ancylostomatinae</taxon>
        <taxon>Ancylostoma</taxon>
    </lineage>
</organism>
<gene>
    <name evidence="2" type="ORF">ANCCAN_18835</name>
</gene>
<name>A0A368FT09_ANCCA</name>
<dbReference type="AlphaFoldDB" id="A0A368FT09"/>
<reference evidence="2 3" key="1">
    <citation type="submission" date="2014-10" db="EMBL/GenBank/DDBJ databases">
        <title>Draft genome of the hookworm Ancylostoma caninum.</title>
        <authorList>
            <person name="Mitreva M."/>
        </authorList>
    </citation>
    <scope>NUCLEOTIDE SEQUENCE [LARGE SCALE GENOMIC DNA]</scope>
    <source>
        <strain evidence="2 3">Baltimore</strain>
    </source>
</reference>
<proteinExistence type="predicted"/>
<evidence type="ECO:0000313" key="3">
    <source>
        <dbReference type="Proteomes" id="UP000252519"/>
    </source>
</evidence>
<dbReference type="Proteomes" id="UP000252519">
    <property type="component" value="Unassembled WGS sequence"/>
</dbReference>